<accession>A0A973VWL1</accession>
<evidence type="ECO:0000313" key="1">
    <source>
        <dbReference type="EMBL" id="NVI42920.1"/>
    </source>
</evidence>
<dbReference type="Gene3D" id="3.40.50.2300">
    <property type="match status" value="1"/>
</dbReference>
<comment type="caution">
    <text evidence="1">The sequence shown here is derived from an EMBL/GenBank/DDBJ whole genome shotgun (WGS) entry which is preliminary data.</text>
</comment>
<dbReference type="RefSeq" id="WP_156929011.1">
    <property type="nucleotide sequence ID" value="NZ_CP088285.1"/>
</dbReference>
<proteinExistence type="predicted"/>
<gene>
    <name evidence="1" type="ORF">HAP48_007515</name>
</gene>
<name>A0A973VWL1_9BRAD</name>
<dbReference type="AlphaFoldDB" id="A0A973VWL1"/>
<protein>
    <submittedName>
        <fullName evidence="1">Uncharacterized protein</fullName>
    </submittedName>
</protein>
<organism evidence="1">
    <name type="scientific">Bradyrhizobium septentrionale</name>
    <dbReference type="NCBI Taxonomy" id="1404411"/>
    <lineage>
        <taxon>Bacteria</taxon>
        <taxon>Pseudomonadati</taxon>
        <taxon>Pseudomonadota</taxon>
        <taxon>Alphaproteobacteria</taxon>
        <taxon>Hyphomicrobiales</taxon>
        <taxon>Nitrobacteraceae</taxon>
        <taxon>Bradyrhizobium</taxon>
    </lineage>
</organism>
<reference evidence="1" key="1">
    <citation type="submission" date="2020-06" db="EMBL/GenBank/DDBJ databases">
        <title>Whole Genome Sequence of Bradyrhizobium sp. Strain 1S1.</title>
        <authorList>
            <person name="Bromfield E.S.P."/>
            <person name="Cloutier S."/>
        </authorList>
    </citation>
    <scope>NUCLEOTIDE SEQUENCE [LARGE SCALE GENOMIC DNA]</scope>
    <source>
        <strain evidence="1">1S1</strain>
    </source>
</reference>
<sequence length="106" mass="11265">MLKGAYIPLATAPLEESDQVLNILATSVIGSIAEHVLTGGTASTTARVAVAPLAVEPAWIIESMLTKDGGFDAMKRLLSSERRPTAVVASTTSWQSARCWRSHDRG</sequence>
<dbReference type="EMBL" id="JAAOLE020000001">
    <property type="protein sequence ID" value="NVI42920.1"/>
    <property type="molecule type" value="Genomic_DNA"/>
</dbReference>
<dbReference type="InterPro" id="IPR028082">
    <property type="entry name" value="Peripla_BP_I"/>
</dbReference>
<dbReference type="SUPFAM" id="SSF53822">
    <property type="entry name" value="Periplasmic binding protein-like I"/>
    <property type="match status" value="1"/>
</dbReference>